<feature type="domain" description="RNA polymerase sigma-70 region 4" evidence="7">
    <location>
        <begin position="200"/>
        <end position="248"/>
    </location>
</feature>
<proteinExistence type="predicted"/>
<dbReference type="Pfam" id="PF04542">
    <property type="entry name" value="Sigma70_r2"/>
    <property type="match status" value="1"/>
</dbReference>
<dbReference type="AlphaFoldDB" id="A0A6L6XTK2"/>
<dbReference type="InterPro" id="IPR013324">
    <property type="entry name" value="RNA_pol_sigma_r3/r4-like"/>
</dbReference>
<gene>
    <name evidence="8" type="ORF">GON03_16235</name>
</gene>
<dbReference type="InterPro" id="IPR007630">
    <property type="entry name" value="RNA_pol_sigma70_r4"/>
</dbReference>
<comment type="caution">
    <text evidence="8">The sequence shown here is derived from an EMBL/GenBank/DDBJ whole genome shotgun (WGS) entry which is preliminary data.</text>
</comment>
<accession>A0A6L6XTK2</accession>
<dbReference type="SUPFAM" id="SSF88946">
    <property type="entry name" value="Sigma2 domain of RNA polymerase sigma factors"/>
    <property type="match status" value="1"/>
</dbReference>
<dbReference type="PANTHER" id="PTHR30385:SF4">
    <property type="entry name" value="RNA POLYMERASE SIGMA-E FACTOR"/>
    <property type="match status" value="1"/>
</dbReference>
<protein>
    <submittedName>
        <fullName evidence="8">Sigma-70 family RNA polymerase sigma factor</fullName>
    </submittedName>
</protein>
<keyword evidence="2" id="KW-0731">Sigma factor</keyword>
<evidence type="ECO:0000256" key="2">
    <source>
        <dbReference type="ARBA" id="ARBA00023082"/>
    </source>
</evidence>
<dbReference type="RefSeq" id="WP_157343878.1">
    <property type="nucleotide sequence ID" value="NZ_WSEK01000004.1"/>
</dbReference>
<keyword evidence="1" id="KW-0805">Transcription regulation</keyword>
<dbReference type="InterPro" id="IPR007627">
    <property type="entry name" value="RNA_pol_sigma70_r2"/>
</dbReference>
<dbReference type="Pfam" id="PF04539">
    <property type="entry name" value="Sigma70_r3"/>
    <property type="match status" value="1"/>
</dbReference>
<evidence type="ECO:0000256" key="1">
    <source>
        <dbReference type="ARBA" id="ARBA00023015"/>
    </source>
</evidence>
<name>A0A6L6XTK2_9ACTN</name>
<dbReference type="InterPro" id="IPR000943">
    <property type="entry name" value="RNA_pol_sigma70"/>
</dbReference>
<dbReference type="EMBL" id="WSEK01000004">
    <property type="protein sequence ID" value="MVQ50734.1"/>
    <property type="molecule type" value="Genomic_DNA"/>
</dbReference>
<dbReference type="InterPro" id="IPR007624">
    <property type="entry name" value="RNA_pol_sigma70_r3"/>
</dbReference>
<dbReference type="InterPro" id="IPR014284">
    <property type="entry name" value="RNA_pol_sigma-70_dom"/>
</dbReference>
<evidence type="ECO:0000259" key="5">
    <source>
        <dbReference type="Pfam" id="PF04539"/>
    </source>
</evidence>
<evidence type="ECO:0000313" key="8">
    <source>
        <dbReference type="EMBL" id="MVQ50734.1"/>
    </source>
</evidence>
<sequence length="257" mass="28218">MQAPPAQESRTEATARLFAARRTADSQARRRLEEDLVRTNMRVAADACRRFRNRGIANEDLEQVAYVGLVKAVQGFDPDRGHDFLSYAIPTIRGEVRRHFRDLGWAIRPPRSIQETQGKILGAEGELIQELGRSPRPSEIAERIGVEVGLVVEALGASGCFSPVSLDAAVTEDDEPLTLRLGADEGGYDVAEARAMLGPVLAGLSQRERTIVELRFVRGCTQAEIGQAIGVTQMQVSRLLAKLMTRMRDELVVARAA</sequence>
<evidence type="ECO:0000256" key="3">
    <source>
        <dbReference type="ARBA" id="ARBA00023125"/>
    </source>
</evidence>
<dbReference type="SUPFAM" id="SSF88659">
    <property type="entry name" value="Sigma3 and sigma4 domains of RNA polymerase sigma factors"/>
    <property type="match status" value="2"/>
</dbReference>
<keyword evidence="3" id="KW-0238">DNA-binding</keyword>
<dbReference type="InterPro" id="IPR013325">
    <property type="entry name" value="RNA_pol_sigma_r2"/>
</dbReference>
<keyword evidence="4" id="KW-0804">Transcription</keyword>
<dbReference type="NCBIfam" id="TIGR02937">
    <property type="entry name" value="sigma70-ECF"/>
    <property type="match status" value="1"/>
</dbReference>
<organism evidence="8 9">
    <name type="scientific">Nocardioides agri</name>
    <dbReference type="NCBI Taxonomy" id="2682843"/>
    <lineage>
        <taxon>Bacteria</taxon>
        <taxon>Bacillati</taxon>
        <taxon>Actinomycetota</taxon>
        <taxon>Actinomycetes</taxon>
        <taxon>Propionibacteriales</taxon>
        <taxon>Nocardioidaceae</taxon>
        <taxon>Nocardioides</taxon>
    </lineage>
</organism>
<feature type="domain" description="RNA polymerase sigma-70 region 3" evidence="5">
    <location>
        <begin position="115"/>
        <end position="177"/>
    </location>
</feature>
<evidence type="ECO:0000313" key="9">
    <source>
        <dbReference type="Proteomes" id="UP000473525"/>
    </source>
</evidence>
<dbReference type="Pfam" id="PF04545">
    <property type="entry name" value="Sigma70_r4"/>
    <property type="match status" value="1"/>
</dbReference>
<evidence type="ECO:0000259" key="6">
    <source>
        <dbReference type="Pfam" id="PF04542"/>
    </source>
</evidence>
<dbReference type="InterPro" id="IPR036388">
    <property type="entry name" value="WH-like_DNA-bd_sf"/>
</dbReference>
<dbReference type="GO" id="GO:0016987">
    <property type="term" value="F:sigma factor activity"/>
    <property type="evidence" value="ECO:0007669"/>
    <property type="project" value="UniProtKB-KW"/>
</dbReference>
<dbReference type="GO" id="GO:0003677">
    <property type="term" value="F:DNA binding"/>
    <property type="evidence" value="ECO:0007669"/>
    <property type="project" value="UniProtKB-KW"/>
</dbReference>
<dbReference type="GO" id="GO:0006352">
    <property type="term" value="P:DNA-templated transcription initiation"/>
    <property type="evidence" value="ECO:0007669"/>
    <property type="project" value="InterPro"/>
</dbReference>
<keyword evidence="9" id="KW-1185">Reference proteome</keyword>
<dbReference type="CDD" id="cd06171">
    <property type="entry name" value="Sigma70_r4"/>
    <property type="match status" value="1"/>
</dbReference>
<dbReference type="Gene3D" id="1.20.120.1810">
    <property type="match status" value="1"/>
</dbReference>
<feature type="domain" description="RNA polymerase sigma-70 region 2" evidence="6">
    <location>
        <begin position="36"/>
        <end position="105"/>
    </location>
</feature>
<dbReference type="Proteomes" id="UP000473525">
    <property type="component" value="Unassembled WGS sequence"/>
</dbReference>
<reference evidence="8 9" key="1">
    <citation type="submission" date="2019-12" db="EMBL/GenBank/DDBJ databases">
        <authorList>
            <person name="Huq M.A."/>
        </authorList>
    </citation>
    <scope>NUCLEOTIDE SEQUENCE [LARGE SCALE GENOMIC DNA]</scope>
    <source>
        <strain evidence="8 9">MAH-18</strain>
    </source>
</reference>
<dbReference type="Gene3D" id="1.10.10.10">
    <property type="entry name" value="Winged helix-like DNA-binding domain superfamily/Winged helix DNA-binding domain"/>
    <property type="match status" value="2"/>
</dbReference>
<dbReference type="PANTHER" id="PTHR30385">
    <property type="entry name" value="SIGMA FACTOR F FLAGELLAR"/>
    <property type="match status" value="1"/>
</dbReference>
<dbReference type="PRINTS" id="PR00046">
    <property type="entry name" value="SIGMA70FCT"/>
</dbReference>
<evidence type="ECO:0000259" key="7">
    <source>
        <dbReference type="Pfam" id="PF04545"/>
    </source>
</evidence>
<evidence type="ECO:0000256" key="4">
    <source>
        <dbReference type="ARBA" id="ARBA00023163"/>
    </source>
</evidence>